<dbReference type="PANTHER" id="PTHR42850:SF4">
    <property type="entry name" value="ZINC-DEPENDENT ENDOPOLYPHOSPHATASE"/>
    <property type="match status" value="1"/>
</dbReference>
<accession>A0A5J5GLS6</accession>
<dbReference type="GO" id="GO:0110154">
    <property type="term" value="P:RNA decapping"/>
    <property type="evidence" value="ECO:0007669"/>
    <property type="project" value="TreeGrafter"/>
</dbReference>
<organism evidence="2 3">
    <name type="scientific">Histidinibacterium aquaticum</name>
    <dbReference type="NCBI Taxonomy" id="2613962"/>
    <lineage>
        <taxon>Bacteria</taxon>
        <taxon>Pseudomonadati</taxon>
        <taxon>Pseudomonadota</taxon>
        <taxon>Alphaproteobacteria</taxon>
        <taxon>Rhodobacterales</taxon>
        <taxon>Paracoccaceae</taxon>
        <taxon>Histidinibacterium</taxon>
    </lineage>
</organism>
<dbReference type="SUPFAM" id="SSF56300">
    <property type="entry name" value="Metallo-dependent phosphatases"/>
    <property type="match status" value="1"/>
</dbReference>
<evidence type="ECO:0000259" key="1">
    <source>
        <dbReference type="Pfam" id="PF00149"/>
    </source>
</evidence>
<dbReference type="PANTHER" id="PTHR42850">
    <property type="entry name" value="METALLOPHOSPHOESTERASE"/>
    <property type="match status" value="1"/>
</dbReference>
<dbReference type="Proteomes" id="UP000326554">
    <property type="component" value="Unassembled WGS sequence"/>
</dbReference>
<dbReference type="InterPro" id="IPR050126">
    <property type="entry name" value="Ap4A_hydrolase"/>
</dbReference>
<feature type="domain" description="Calcineurin-like phosphoesterase" evidence="1">
    <location>
        <begin position="26"/>
        <end position="203"/>
    </location>
</feature>
<reference evidence="2 3" key="1">
    <citation type="submission" date="2019-09" db="EMBL/GenBank/DDBJ databases">
        <authorList>
            <person name="Park J.-S."/>
            <person name="Choi H.-J."/>
        </authorList>
    </citation>
    <scope>NUCLEOTIDE SEQUENCE [LARGE SCALE GENOMIC DNA]</scope>
    <source>
        <strain evidence="2 3">176SS1-4</strain>
    </source>
</reference>
<dbReference type="GO" id="GO:0008803">
    <property type="term" value="F:bis(5'-nucleosyl)-tetraphosphatase (symmetrical) activity"/>
    <property type="evidence" value="ECO:0007669"/>
    <property type="project" value="TreeGrafter"/>
</dbReference>
<dbReference type="AlphaFoldDB" id="A0A5J5GLS6"/>
<evidence type="ECO:0000313" key="2">
    <source>
        <dbReference type="EMBL" id="KAA9009316.1"/>
    </source>
</evidence>
<dbReference type="RefSeq" id="WP_150444849.1">
    <property type="nucleotide sequence ID" value="NZ_VYQE01000002.1"/>
</dbReference>
<comment type="caution">
    <text evidence="2">The sequence shown here is derived from an EMBL/GenBank/DDBJ whole genome shotgun (WGS) entry which is preliminary data.</text>
</comment>
<keyword evidence="3" id="KW-1185">Reference proteome</keyword>
<dbReference type="InterPro" id="IPR029052">
    <property type="entry name" value="Metallo-depent_PP-like"/>
</dbReference>
<dbReference type="GO" id="GO:0016791">
    <property type="term" value="F:phosphatase activity"/>
    <property type="evidence" value="ECO:0007669"/>
    <property type="project" value="TreeGrafter"/>
</dbReference>
<dbReference type="InterPro" id="IPR004843">
    <property type="entry name" value="Calcineurin-like_PHP"/>
</dbReference>
<dbReference type="GO" id="GO:0005737">
    <property type="term" value="C:cytoplasm"/>
    <property type="evidence" value="ECO:0007669"/>
    <property type="project" value="TreeGrafter"/>
</dbReference>
<name>A0A5J5GLS6_9RHOB</name>
<protein>
    <submittedName>
        <fullName evidence="2">Serine/threonine protein phosphatase</fullName>
    </submittedName>
</protein>
<gene>
    <name evidence="2" type="ORF">F3S47_08705</name>
</gene>
<evidence type="ECO:0000313" key="3">
    <source>
        <dbReference type="Proteomes" id="UP000326554"/>
    </source>
</evidence>
<proteinExistence type="predicted"/>
<dbReference type="EMBL" id="VYQE01000002">
    <property type="protein sequence ID" value="KAA9009316.1"/>
    <property type="molecule type" value="Genomic_DNA"/>
</dbReference>
<sequence length="242" mass="26367">MRLLNRLLGREAPVFPPPEPEGRLQVVGDIHGRTDLLDSLLARLDLEAPLVFVGDYVDRGPDSAGVLRRLRELDRRGTVTCLTGNHEDMMLAALDDPEAARLWLRNGGLETLASFGLGAGVLGGGTEGRTKMARELREALGETEAWLRERPLWHRSGNVVVAHAGLDPKTSPEAQVDSDLLWGHPDFGRRHRVDGLWVVHGHVIVDGAHSVPGRVAVDTGAYATDRLTAAVIERGEVHFVST</sequence>
<dbReference type="Gene3D" id="3.60.21.10">
    <property type="match status" value="1"/>
</dbReference>
<dbReference type="Pfam" id="PF00149">
    <property type="entry name" value="Metallophos"/>
    <property type="match status" value="1"/>
</dbReference>